<dbReference type="EMBL" id="WTYE01000001">
    <property type="protein sequence ID" value="MXP32541.1"/>
    <property type="molecule type" value="Genomic_DNA"/>
</dbReference>
<evidence type="ECO:0000313" key="1">
    <source>
        <dbReference type="EMBL" id="MXP32541.1"/>
    </source>
</evidence>
<dbReference type="OrthoDB" id="7410166at2"/>
<dbReference type="AlphaFoldDB" id="A0A845AUQ6"/>
<sequence length="91" mass="10437">MELVIPYLLIIIGFDPDKPSETMALQHSLHISQAACEAQGTKFLEDRKDYMAKFPARYRYFCIPVPGDDELDGVFDRAFSDRANPDRNPEQ</sequence>
<comment type="caution">
    <text evidence="1">The sequence shown here is derived from an EMBL/GenBank/DDBJ whole genome shotgun (WGS) entry which is preliminary data.</text>
</comment>
<keyword evidence="2" id="KW-1185">Reference proteome</keyword>
<reference evidence="1 2" key="1">
    <citation type="submission" date="2019-12" db="EMBL/GenBank/DDBJ databases">
        <title>Genomic-based taxomic classification of the family Erythrobacteraceae.</title>
        <authorList>
            <person name="Xu L."/>
        </authorList>
    </citation>
    <scope>NUCLEOTIDE SEQUENCE [LARGE SCALE GENOMIC DNA]</scope>
    <source>
        <strain evidence="1 2">JCM 16677</strain>
    </source>
</reference>
<dbReference type="Proteomes" id="UP000446786">
    <property type="component" value="Unassembled WGS sequence"/>
</dbReference>
<accession>A0A845AUQ6</accession>
<protein>
    <submittedName>
        <fullName evidence="1">Uncharacterized protein</fullName>
    </submittedName>
</protein>
<gene>
    <name evidence="1" type="ORF">GRI94_11990</name>
</gene>
<dbReference type="RefSeq" id="WP_160779873.1">
    <property type="nucleotide sequence ID" value="NZ_BAAAZF010000001.1"/>
</dbReference>
<evidence type="ECO:0000313" key="2">
    <source>
        <dbReference type="Proteomes" id="UP000446786"/>
    </source>
</evidence>
<organism evidence="1 2">
    <name type="scientific">Parerythrobacter jejuensis</name>
    <dbReference type="NCBI Taxonomy" id="795812"/>
    <lineage>
        <taxon>Bacteria</taxon>
        <taxon>Pseudomonadati</taxon>
        <taxon>Pseudomonadota</taxon>
        <taxon>Alphaproteobacteria</taxon>
        <taxon>Sphingomonadales</taxon>
        <taxon>Erythrobacteraceae</taxon>
        <taxon>Parerythrobacter</taxon>
    </lineage>
</organism>
<name>A0A845AUQ6_9SPHN</name>
<proteinExistence type="predicted"/>